<evidence type="ECO:0000313" key="1">
    <source>
        <dbReference type="EMBL" id="QWS34151.1"/>
    </source>
</evidence>
<gene>
    <name evidence="1" type="ORF">KM842_02865</name>
</gene>
<keyword evidence="2" id="KW-1185">Reference proteome</keyword>
<reference evidence="1" key="1">
    <citation type="submission" date="2021-06" db="EMBL/GenBank/DDBJ databases">
        <authorList>
            <person name="Ellington A.J."/>
            <person name="Bryan N.C."/>
            <person name="Christner B.C."/>
            <person name="Reisch C.R."/>
        </authorList>
    </citation>
    <scope>NUCLEOTIDE SEQUENCE</scope>
    <source>
        <strain evidence="1">L6-1</strain>
    </source>
</reference>
<accession>A0ACD1E5T4</accession>
<dbReference type="EMBL" id="CP076544">
    <property type="protein sequence ID" value="QWS34151.1"/>
    <property type="molecule type" value="Genomic_DNA"/>
</dbReference>
<organism evidence="1 2">
    <name type="scientific">Curtobacterium aetherium</name>
    <dbReference type="NCBI Taxonomy" id="2841594"/>
    <lineage>
        <taxon>Bacteria</taxon>
        <taxon>Bacillati</taxon>
        <taxon>Actinomycetota</taxon>
        <taxon>Actinomycetes</taxon>
        <taxon>Micrococcales</taxon>
        <taxon>Microbacteriaceae</taxon>
        <taxon>Curtobacterium</taxon>
    </lineage>
</organism>
<sequence>MRCVPRMASCAGKRSGAVPTGLQDFSGAYAKRFQEAAMIEAEDRGKLAGVLADFADDIDAVSRQAVEERQRISDHDAWKQREAQRNAFVQASGGGVAGVAVPLWEFVTDHEPSTTPITPKPLTAAFHARQRPHSAGGDGSGKSSADPTHLRTFVSTTRSADSDADTELQRLQTAWSSFKASCSWAVVDGQSALSGFRQYLQHNESDCTWSEHVASAFEKAGGAGALPDMVLAVATNGRTPPVLDALFAEGLTPAEVAKRWAALGLSKADAPALRALPQSVLEKLGNLEGVAYWARDTANRSVLGLRIDQVQSQLVTAQTGSAWSGQYGTPFQQQIASLEKELKALLNIEATLGKKGEGARSLVSLTDDVPPLAAVSIGDLDTADNVTWAVPGMNTTTADMSSWTNAAQNIYNQQIVAAGEGERAVISWIGYETPGVTTVLGMDKAEAGAEKLAASVRGLDAVRADDMPTTNIVAHSYGTTTAGVTLSRSDIHVDRFVALASAGLPDTVDAADDLHASEVYAGQARNVLFDEGGKGDELATVGRSFSQSHHVDPSKPGFGAMTFGANGGTAADGTTTNPVLHHDPLNADGGGYLDQNTETLYNVGAATTGRKDKLTEFDPTPPTVRDQWLLGVRDPDGGE</sequence>
<protein>
    <submittedName>
        <fullName evidence="1">Alpha/beta hydrolase family protein</fullName>
    </submittedName>
</protein>
<proteinExistence type="predicted"/>
<evidence type="ECO:0000313" key="2">
    <source>
        <dbReference type="Proteomes" id="UP000681794"/>
    </source>
</evidence>
<dbReference type="Proteomes" id="UP000681794">
    <property type="component" value="Chromosome"/>
</dbReference>
<name>A0ACD1E5T4_9MICO</name>
<keyword evidence="1" id="KW-0378">Hydrolase</keyword>